<reference evidence="2" key="2">
    <citation type="submission" date="2020-09" db="EMBL/GenBank/DDBJ databases">
        <authorList>
            <person name="Sun Q."/>
            <person name="Zhou Y."/>
        </authorList>
    </citation>
    <scope>NUCLEOTIDE SEQUENCE</scope>
    <source>
        <strain evidence="2">CGMCC 4.7403</strain>
    </source>
</reference>
<feature type="region of interest" description="Disordered" evidence="1">
    <location>
        <begin position="136"/>
        <end position="160"/>
    </location>
</feature>
<gene>
    <name evidence="2" type="ORF">GCM10017771_33330</name>
</gene>
<reference evidence="2" key="1">
    <citation type="journal article" date="2014" name="Int. J. Syst. Evol. Microbiol.">
        <title>Complete genome sequence of Corynebacterium casei LMG S-19264T (=DSM 44701T), isolated from a smear-ripened cheese.</title>
        <authorList>
            <consortium name="US DOE Joint Genome Institute (JGI-PGF)"/>
            <person name="Walter F."/>
            <person name="Albersmeier A."/>
            <person name="Kalinowski J."/>
            <person name="Ruckert C."/>
        </authorList>
    </citation>
    <scope>NUCLEOTIDE SEQUENCE</scope>
    <source>
        <strain evidence="2">CGMCC 4.7403</strain>
    </source>
</reference>
<dbReference type="AlphaFoldDB" id="A0A919GPI1"/>
<evidence type="ECO:0000313" key="3">
    <source>
        <dbReference type="Proteomes" id="UP000603227"/>
    </source>
</evidence>
<protein>
    <submittedName>
        <fullName evidence="2">Uncharacterized protein</fullName>
    </submittedName>
</protein>
<feature type="compositionally biased region" description="Gly residues" evidence="1">
    <location>
        <begin position="150"/>
        <end position="160"/>
    </location>
</feature>
<proteinExistence type="predicted"/>
<comment type="caution">
    <text evidence="2">The sequence shown here is derived from an EMBL/GenBank/DDBJ whole genome shotgun (WGS) entry which is preliminary data.</text>
</comment>
<organism evidence="2 3">
    <name type="scientific">Streptomyces capitiformicae</name>
    <dbReference type="NCBI Taxonomy" id="2014920"/>
    <lineage>
        <taxon>Bacteria</taxon>
        <taxon>Bacillati</taxon>
        <taxon>Actinomycetota</taxon>
        <taxon>Actinomycetes</taxon>
        <taxon>Kitasatosporales</taxon>
        <taxon>Streptomycetaceae</taxon>
        <taxon>Streptomyces</taxon>
    </lineage>
</organism>
<feature type="region of interest" description="Disordered" evidence="1">
    <location>
        <begin position="1"/>
        <end position="39"/>
    </location>
</feature>
<feature type="compositionally biased region" description="Gly residues" evidence="1">
    <location>
        <begin position="23"/>
        <end position="33"/>
    </location>
</feature>
<name>A0A919GPI1_9ACTN</name>
<dbReference type="EMBL" id="BNAT01000010">
    <property type="protein sequence ID" value="GHH88367.1"/>
    <property type="molecule type" value="Genomic_DNA"/>
</dbReference>
<accession>A0A919GPI1</accession>
<sequence length="160" mass="15103">MGGEAGAEVEGGEDLVADPGRGDVAGGGWGGGPAEREVQVGAAAGAGEEGLGAAAEVAANTVGVAREGDAAHGVRQVPVEAGKEAEAVFAGEGFASALRRAGDVHRAGLAAEGVVVLVDGDGVAAFGEFVGGAEAGDSAAEDSDTFARGCRGGVRGSGGS</sequence>
<keyword evidence="3" id="KW-1185">Reference proteome</keyword>
<dbReference type="Proteomes" id="UP000603227">
    <property type="component" value="Unassembled WGS sequence"/>
</dbReference>
<evidence type="ECO:0000313" key="2">
    <source>
        <dbReference type="EMBL" id="GHH88367.1"/>
    </source>
</evidence>
<evidence type="ECO:0000256" key="1">
    <source>
        <dbReference type="SAM" id="MobiDB-lite"/>
    </source>
</evidence>